<dbReference type="EMBL" id="JAAAIM010000477">
    <property type="protein sequence ID" value="KAG0287593.1"/>
    <property type="molecule type" value="Genomic_DNA"/>
</dbReference>
<gene>
    <name evidence="2" type="ORF">BGZ96_008487</name>
</gene>
<name>A0ABQ7JZ73_9FUNG</name>
<keyword evidence="3" id="KW-1185">Reference proteome</keyword>
<evidence type="ECO:0000256" key="1">
    <source>
        <dbReference type="SAM" id="SignalP"/>
    </source>
</evidence>
<feature type="signal peptide" evidence="1">
    <location>
        <begin position="1"/>
        <end position="19"/>
    </location>
</feature>
<evidence type="ECO:0000313" key="3">
    <source>
        <dbReference type="Proteomes" id="UP001194696"/>
    </source>
</evidence>
<evidence type="ECO:0000313" key="2">
    <source>
        <dbReference type="EMBL" id="KAG0287593.1"/>
    </source>
</evidence>
<dbReference type="Proteomes" id="UP001194696">
    <property type="component" value="Unassembled WGS sequence"/>
</dbReference>
<accession>A0ABQ7JZ73</accession>
<sequence>MRWTLSAILIGALATAGTSAPLFSLFGSGSHQQLSFTRVARCASNPPRPPRNSDCGITYIPPEEGPTSSADLNGQMQDTIDSDMEYKYHPEKYREALKEALCQQPTPGYKNMICNVTVLEAPTVQIIPAQPISQRVICTTQACTVRYSVTQTVSTTHSTSIGFSGTAGAKPFGLGMEFTGSTGYQFSSTTEKATQVGYDFQLIRGESGLSFLCLS</sequence>
<proteinExistence type="predicted"/>
<protein>
    <submittedName>
        <fullName evidence="2">Uncharacterized protein</fullName>
    </submittedName>
</protein>
<reference evidence="2 3" key="1">
    <citation type="journal article" date="2020" name="Fungal Divers.">
        <title>Resolving the Mortierellaceae phylogeny through synthesis of multi-gene phylogenetics and phylogenomics.</title>
        <authorList>
            <person name="Vandepol N."/>
            <person name="Liber J."/>
            <person name="Desiro A."/>
            <person name="Na H."/>
            <person name="Kennedy M."/>
            <person name="Barry K."/>
            <person name="Grigoriev I.V."/>
            <person name="Miller A.N."/>
            <person name="O'Donnell K."/>
            <person name="Stajich J.E."/>
            <person name="Bonito G."/>
        </authorList>
    </citation>
    <scope>NUCLEOTIDE SEQUENCE [LARGE SCALE GENOMIC DNA]</scope>
    <source>
        <strain evidence="2 3">AD045</strain>
    </source>
</reference>
<organism evidence="2 3">
    <name type="scientific">Linnemannia gamsii</name>
    <dbReference type="NCBI Taxonomy" id="64522"/>
    <lineage>
        <taxon>Eukaryota</taxon>
        <taxon>Fungi</taxon>
        <taxon>Fungi incertae sedis</taxon>
        <taxon>Mucoromycota</taxon>
        <taxon>Mortierellomycotina</taxon>
        <taxon>Mortierellomycetes</taxon>
        <taxon>Mortierellales</taxon>
        <taxon>Mortierellaceae</taxon>
        <taxon>Linnemannia</taxon>
    </lineage>
</organism>
<feature type="chain" id="PRO_5046142515" evidence="1">
    <location>
        <begin position="20"/>
        <end position="215"/>
    </location>
</feature>
<keyword evidence="1" id="KW-0732">Signal</keyword>
<comment type="caution">
    <text evidence="2">The sequence shown here is derived from an EMBL/GenBank/DDBJ whole genome shotgun (WGS) entry which is preliminary data.</text>
</comment>